<name>A0A0F9Q216_9ZZZZ</name>
<accession>A0A0F9Q216</accession>
<organism evidence="1">
    <name type="scientific">marine sediment metagenome</name>
    <dbReference type="NCBI Taxonomy" id="412755"/>
    <lineage>
        <taxon>unclassified sequences</taxon>
        <taxon>metagenomes</taxon>
        <taxon>ecological metagenomes</taxon>
    </lineage>
</organism>
<evidence type="ECO:0008006" key="2">
    <source>
        <dbReference type="Google" id="ProtNLM"/>
    </source>
</evidence>
<gene>
    <name evidence="1" type="ORF">LCGC14_0827970</name>
</gene>
<proteinExistence type="predicted"/>
<dbReference type="EMBL" id="LAZR01002361">
    <property type="protein sequence ID" value="KKN31047.1"/>
    <property type="molecule type" value="Genomic_DNA"/>
</dbReference>
<comment type="caution">
    <text evidence="1">The sequence shown here is derived from an EMBL/GenBank/DDBJ whole genome shotgun (WGS) entry which is preliminary data.</text>
</comment>
<evidence type="ECO:0000313" key="1">
    <source>
        <dbReference type="EMBL" id="KKN31047.1"/>
    </source>
</evidence>
<protein>
    <recommendedName>
        <fullName evidence="2">Ribbon-helix-helix protein CopG domain-containing protein</fullName>
    </recommendedName>
</protein>
<sequence length="79" mass="9299">MDAKSKEQKERSRHRLQLDFSSEAYARLLEIRTKADASSNAEIVRNALRLYEWFLEQRESNSKIHVITGDVVKEVEMVF</sequence>
<dbReference type="AlphaFoldDB" id="A0A0F9Q216"/>
<reference evidence="1" key="1">
    <citation type="journal article" date="2015" name="Nature">
        <title>Complex archaea that bridge the gap between prokaryotes and eukaryotes.</title>
        <authorList>
            <person name="Spang A."/>
            <person name="Saw J.H."/>
            <person name="Jorgensen S.L."/>
            <person name="Zaremba-Niedzwiedzka K."/>
            <person name="Martijn J."/>
            <person name="Lind A.E."/>
            <person name="van Eijk R."/>
            <person name="Schleper C."/>
            <person name="Guy L."/>
            <person name="Ettema T.J."/>
        </authorList>
    </citation>
    <scope>NUCLEOTIDE SEQUENCE</scope>
</reference>